<dbReference type="GO" id="GO:0071555">
    <property type="term" value="P:cell wall organization"/>
    <property type="evidence" value="ECO:0007669"/>
    <property type="project" value="UniProtKB-KW"/>
</dbReference>
<keyword evidence="10" id="KW-0961">Cell wall biogenesis/degradation</keyword>
<evidence type="ECO:0000313" key="16">
    <source>
        <dbReference type="Proteomes" id="UP000663760"/>
    </source>
</evidence>
<keyword evidence="9 13" id="KW-0326">Glycosidase</keyword>
<dbReference type="FunFam" id="2.160.20.10:FF:000032">
    <property type="entry name" value="Pectin lyase-like superfamily protein"/>
    <property type="match status" value="1"/>
</dbReference>
<organism evidence="15 16">
    <name type="scientific">Spirodela intermedia</name>
    <name type="common">Intermediate duckweed</name>
    <dbReference type="NCBI Taxonomy" id="51605"/>
    <lineage>
        <taxon>Eukaryota</taxon>
        <taxon>Viridiplantae</taxon>
        <taxon>Streptophyta</taxon>
        <taxon>Embryophyta</taxon>
        <taxon>Tracheophyta</taxon>
        <taxon>Spermatophyta</taxon>
        <taxon>Magnoliopsida</taxon>
        <taxon>Liliopsida</taxon>
        <taxon>Araceae</taxon>
        <taxon>Lemnoideae</taxon>
        <taxon>Spirodela</taxon>
    </lineage>
</organism>
<keyword evidence="8 13" id="KW-0378">Hydrolase</keyword>
<accession>A0A7I8KI94</accession>
<evidence type="ECO:0000256" key="2">
    <source>
        <dbReference type="ARBA" id="ARBA00008834"/>
    </source>
</evidence>
<evidence type="ECO:0000256" key="8">
    <source>
        <dbReference type="ARBA" id="ARBA00022801"/>
    </source>
</evidence>
<dbReference type="EC" id="3.2.1.15" evidence="3"/>
<feature type="active site" evidence="12">
    <location>
        <position position="282"/>
    </location>
</feature>
<protein>
    <recommendedName>
        <fullName evidence="3">endo-polygalacturonase</fullName>
        <ecNumber evidence="3">3.2.1.15</ecNumber>
    </recommendedName>
</protein>
<evidence type="ECO:0000256" key="7">
    <source>
        <dbReference type="ARBA" id="ARBA00022737"/>
    </source>
</evidence>
<evidence type="ECO:0000256" key="10">
    <source>
        <dbReference type="ARBA" id="ARBA00023316"/>
    </source>
</evidence>
<dbReference type="Gene3D" id="2.160.20.10">
    <property type="entry name" value="Single-stranded right-handed beta-helix, Pectin lyase-like"/>
    <property type="match status" value="1"/>
</dbReference>
<dbReference type="Pfam" id="PF00295">
    <property type="entry name" value="Glyco_hydro_28"/>
    <property type="match status" value="1"/>
</dbReference>
<evidence type="ECO:0000256" key="3">
    <source>
        <dbReference type="ARBA" id="ARBA00012736"/>
    </source>
</evidence>
<dbReference type="PANTHER" id="PTHR31375">
    <property type="match status" value="1"/>
</dbReference>
<evidence type="ECO:0000256" key="6">
    <source>
        <dbReference type="ARBA" id="ARBA00022729"/>
    </source>
</evidence>
<dbReference type="SUPFAM" id="SSF51126">
    <property type="entry name" value="Pectin lyase-like"/>
    <property type="match status" value="1"/>
</dbReference>
<keyword evidence="16" id="KW-1185">Reference proteome</keyword>
<feature type="signal peptide" evidence="14">
    <location>
        <begin position="1"/>
        <end position="35"/>
    </location>
</feature>
<dbReference type="EMBL" id="LR746269">
    <property type="protein sequence ID" value="CAA7397152.1"/>
    <property type="molecule type" value="Genomic_DNA"/>
</dbReference>
<dbReference type="SMART" id="SM00710">
    <property type="entry name" value="PbH1"/>
    <property type="match status" value="5"/>
</dbReference>
<evidence type="ECO:0000256" key="12">
    <source>
        <dbReference type="PROSITE-ProRule" id="PRU10052"/>
    </source>
</evidence>
<comment type="catalytic activity">
    <reaction evidence="11">
        <text>(1,4-alpha-D-galacturonosyl)n+m + H2O = (1,4-alpha-D-galacturonosyl)n + (1,4-alpha-D-galacturonosyl)m.</text>
        <dbReference type="EC" id="3.2.1.15"/>
    </reaction>
</comment>
<dbReference type="OrthoDB" id="187139at2759"/>
<dbReference type="GO" id="GO:0005975">
    <property type="term" value="P:carbohydrate metabolic process"/>
    <property type="evidence" value="ECO:0007669"/>
    <property type="project" value="InterPro"/>
</dbReference>
<reference evidence="15" key="1">
    <citation type="submission" date="2020-02" db="EMBL/GenBank/DDBJ databases">
        <authorList>
            <person name="Scholz U."/>
            <person name="Mascher M."/>
            <person name="Fiebig A."/>
        </authorList>
    </citation>
    <scope>NUCLEOTIDE SEQUENCE</scope>
</reference>
<evidence type="ECO:0000256" key="13">
    <source>
        <dbReference type="RuleBase" id="RU361169"/>
    </source>
</evidence>
<dbReference type="GO" id="GO:0004650">
    <property type="term" value="F:polygalacturonase activity"/>
    <property type="evidence" value="ECO:0007669"/>
    <property type="project" value="UniProtKB-EC"/>
</dbReference>
<dbReference type="Proteomes" id="UP000663760">
    <property type="component" value="Chromosome 6"/>
</dbReference>
<dbReference type="PROSITE" id="PS00502">
    <property type="entry name" value="POLYGALACTURONASE"/>
    <property type="match status" value="1"/>
</dbReference>
<dbReference type="InterPro" id="IPR012334">
    <property type="entry name" value="Pectin_lyas_fold"/>
</dbReference>
<name>A0A7I8KI94_SPIIN</name>
<keyword evidence="5" id="KW-0964">Secreted</keyword>
<dbReference type="InterPro" id="IPR006626">
    <property type="entry name" value="PbH1"/>
</dbReference>
<evidence type="ECO:0000256" key="4">
    <source>
        <dbReference type="ARBA" id="ARBA00022512"/>
    </source>
</evidence>
<dbReference type="AlphaFoldDB" id="A0A7I8KI94"/>
<proteinExistence type="inferred from homology"/>
<keyword evidence="6 14" id="KW-0732">Signal</keyword>
<dbReference type="InterPro" id="IPR000743">
    <property type="entry name" value="Glyco_hydro_28"/>
</dbReference>
<sequence length="457" mass="49937">MSTATFSFPTAPSVLFIFLLISLTFFCVHTGGAEGSDPLIRLPRRGGEGDGRDDPLGSKKILSVQDYGAVGDGIHDDTQAFKDGWYAACSSTSRKTVLKVPEKRRYLVRPIDFSGPCTTNVTLRILGSILAPPNPTAWRRQNPRRWLYFHEVSNLALRGRGVGIVDGMGERWWAKSCKVRKINETTVVQAITFHKCRHLKVRNMTLLNSPHSHITFTGCFHVKVSGLKVIAPVASPETAGIHISGSETVYIQKSEITTGDCISVGKGSSKVRIRNVSCGPGHGISIGSLGKLNSWSKVSDVQVDGAVLTNTKTGLRIKTWQGGQGLVDGITFQNVTMKNVSNPIIIDQYYCDTLQPCKNQTSAVKVNRVSFMNIVGTSATRRAMTFACSDTFPCQRIHLQNIHLPLESGGNSTSFCWKASGFSYGLVDPPSCLAIEDDYPVMKAPAYGEEVLRSSYR</sequence>
<evidence type="ECO:0000313" key="15">
    <source>
        <dbReference type="EMBL" id="CAA7397152.1"/>
    </source>
</evidence>
<feature type="chain" id="PRO_5029848338" description="endo-polygalacturonase" evidence="14">
    <location>
        <begin position="36"/>
        <end position="457"/>
    </location>
</feature>
<dbReference type="InterPro" id="IPR011050">
    <property type="entry name" value="Pectin_lyase_fold/virulence"/>
</dbReference>
<keyword evidence="4" id="KW-0134">Cell wall</keyword>
<comment type="subcellular location">
    <subcellularLocation>
        <location evidence="1">Secreted</location>
        <location evidence="1">Cell wall</location>
    </subcellularLocation>
</comment>
<gene>
    <name evidence="15" type="ORF">SI8410_06007817</name>
</gene>
<evidence type="ECO:0000256" key="1">
    <source>
        <dbReference type="ARBA" id="ARBA00004191"/>
    </source>
</evidence>
<evidence type="ECO:0000256" key="14">
    <source>
        <dbReference type="SAM" id="SignalP"/>
    </source>
</evidence>
<evidence type="ECO:0000256" key="5">
    <source>
        <dbReference type="ARBA" id="ARBA00022525"/>
    </source>
</evidence>
<keyword evidence="7" id="KW-0677">Repeat</keyword>
<evidence type="ECO:0000256" key="11">
    <source>
        <dbReference type="ARBA" id="ARBA00034074"/>
    </source>
</evidence>
<comment type="similarity">
    <text evidence="2 13">Belongs to the glycosyl hydrolase 28 family.</text>
</comment>
<evidence type="ECO:0000256" key="9">
    <source>
        <dbReference type="ARBA" id="ARBA00023295"/>
    </source>
</evidence>